<dbReference type="Proteomes" id="UP001529510">
    <property type="component" value="Unassembled WGS sequence"/>
</dbReference>
<name>A0ABD0N0G6_CIRMR</name>
<protein>
    <recommendedName>
        <fullName evidence="3">Ig-like domain-containing protein</fullName>
    </recommendedName>
</protein>
<comment type="caution">
    <text evidence="1">The sequence shown here is derived from an EMBL/GenBank/DDBJ whole genome shotgun (WGS) entry which is preliminary data.</text>
</comment>
<proteinExistence type="predicted"/>
<feature type="non-terminal residue" evidence="1">
    <location>
        <position position="1"/>
    </location>
</feature>
<dbReference type="AlphaFoldDB" id="A0ABD0N0G6"/>
<evidence type="ECO:0008006" key="3">
    <source>
        <dbReference type="Google" id="ProtNLM"/>
    </source>
</evidence>
<evidence type="ECO:0000313" key="2">
    <source>
        <dbReference type="Proteomes" id="UP001529510"/>
    </source>
</evidence>
<reference evidence="1 2" key="1">
    <citation type="submission" date="2024-05" db="EMBL/GenBank/DDBJ databases">
        <title>Genome sequencing and assembly of Indian major carp, Cirrhinus mrigala (Hamilton, 1822).</title>
        <authorList>
            <person name="Mohindra V."/>
            <person name="Chowdhury L.M."/>
            <person name="Lal K."/>
            <person name="Jena J.K."/>
        </authorList>
    </citation>
    <scope>NUCLEOTIDE SEQUENCE [LARGE SCALE GENOMIC DNA]</scope>
    <source>
        <strain evidence="1">CM1030</strain>
        <tissue evidence="1">Blood</tissue>
    </source>
</reference>
<sequence length="74" mass="7897">PTPVVSWVKLNGDVPGGRASFLNFDKTLRITDNIAATPRTDTAPFTTPSESRLTVNTNISTDILPPITDAPDST</sequence>
<keyword evidence="2" id="KW-1185">Reference proteome</keyword>
<accession>A0ABD0N0G6</accession>
<dbReference type="EMBL" id="JAMKFB020000031">
    <property type="protein sequence ID" value="KAL0154351.1"/>
    <property type="molecule type" value="Genomic_DNA"/>
</dbReference>
<gene>
    <name evidence="1" type="ORF">M9458_050317</name>
</gene>
<evidence type="ECO:0000313" key="1">
    <source>
        <dbReference type="EMBL" id="KAL0154351.1"/>
    </source>
</evidence>
<organism evidence="1 2">
    <name type="scientific">Cirrhinus mrigala</name>
    <name type="common">Mrigala</name>
    <dbReference type="NCBI Taxonomy" id="683832"/>
    <lineage>
        <taxon>Eukaryota</taxon>
        <taxon>Metazoa</taxon>
        <taxon>Chordata</taxon>
        <taxon>Craniata</taxon>
        <taxon>Vertebrata</taxon>
        <taxon>Euteleostomi</taxon>
        <taxon>Actinopterygii</taxon>
        <taxon>Neopterygii</taxon>
        <taxon>Teleostei</taxon>
        <taxon>Ostariophysi</taxon>
        <taxon>Cypriniformes</taxon>
        <taxon>Cyprinidae</taxon>
        <taxon>Labeoninae</taxon>
        <taxon>Labeonini</taxon>
        <taxon>Cirrhinus</taxon>
    </lineage>
</organism>